<evidence type="ECO:0000256" key="4">
    <source>
        <dbReference type="ARBA" id="ARBA00022543"/>
    </source>
</evidence>
<dbReference type="PANTHER" id="PTHR42878:SF15">
    <property type="entry name" value="BACTERIOPHYTOCHROME"/>
    <property type="match status" value="1"/>
</dbReference>
<dbReference type="OrthoDB" id="9766459at2"/>
<dbReference type="Gene3D" id="3.30.565.10">
    <property type="entry name" value="Histidine kinase-like ATPase, C-terminal domain"/>
    <property type="match status" value="1"/>
</dbReference>
<dbReference type="GO" id="GO:0007234">
    <property type="term" value="P:osmosensory signaling via phosphorelay pathway"/>
    <property type="evidence" value="ECO:0007669"/>
    <property type="project" value="TreeGrafter"/>
</dbReference>
<evidence type="ECO:0000313" key="13">
    <source>
        <dbReference type="Proteomes" id="UP000028713"/>
    </source>
</evidence>
<keyword evidence="4" id="KW-0600">Photoreceptor protein</keyword>
<dbReference type="EMBL" id="JPRP01000001">
    <property type="protein sequence ID" value="KFF00685.1"/>
    <property type="molecule type" value="Genomic_DNA"/>
</dbReference>
<dbReference type="STRING" id="236814.IX39_08655"/>
<sequence>MRAVECNEIIIHQPGYIQSFGYLIGIGALTNKIEFYSENIDHICKIDQSFLGQKTIDIPELRFIFESPQFLFVMSSAEEDVKYIDRIAIDGIEYHITFYRHNDIIYVELESCILNAKDNSLLVKKIKNLISNRQGSNIWEFLVEKIKEITDYDRVMVYQFNEDKSGKVIAEAKNANMESYLDLHYPESDIPSQARALYLKNFKRILSDVNDKPVKILSNIEKVDLTISSVRALSPIHVEYLINAKIASSFSISIIIDNELWGLVTCHSTYQKHIDLDHRISAEIATFIAANSYHSFLSAYTMEYDRILLEKCLDLKIELLAFQSIAESFSRHINTMREISETDGLATIIDGEIKSSGRTPSGSALKKISAWAQKNLEDKIFYDDSFYKTHGKKLGLDKSCCGIAISFLNRDRGNIIMWFRGEFKQHISWAGKKENKIKTIKIFDEKTKVVSPRQSFEVFDEEVLERSASWDSKDKRRIIALRETIDRTIQEQLFYISNLNAELHKVNSELGRVNDELDAYSHTISHDLATPLTVMKLNMQIMAKLNTENKNIKLINNVLNEIDNMSDMMANVLRLSRLKYSEYDIVDIDPVKIIEKSISDAKLSYNDRAQVTIENIFGIRGEKSMVAQVFQNIITNAVKYSSKKGSDAHIHICSYRKDENVVFEVSDNGIGIPYTSKRDVFKIFNRMSNTRSYFGSGVGLSIVENIMKKLNGSIDFESVENEGTKFIITFPSSVSEVPKG</sequence>
<dbReference type="GO" id="GO:0009584">
    <property type="term" value="P:detection of visible light"/>
    <property type="evidence" value="ECO:0007669"/>
    <property type="project" value="InterPro"/>
</dbReference>
<evidence type="ECO:0000256" key="1">
    <source>
        <dbReference type="ARBA" id="ARBA00000085"/>
    </source>
</evidence>
<evidence type="ECO:0000256" key="8">
    <source>
        <dbReference type="ARBA" id="ARBA00022991"/>
    </source>
</evidence>
<dbReference type="InterPro" id="IPR013515">
    <property type="entry name" value="Phytochrome_cen-reg"/>
</dbReference>
<dbReference type="Pfam" id="PF00512">
    <property type="entry name" value="HisKA"/>
    <property type="match status" value="1"/>
</dbReference>
<dbReference type="PROSITE" id="PS50046">
    <property type="entry name" value="PHYTOCHROME_2"/>
    <property type="match status" value="1"/>
</dbReference>
<dbReference type="InterPro" id="IPR050351">
    <property type="entry name" value="BphY/WalK/GraS-like"/>
</dbReference>
<dbReference type="InterPro" id="IPR003661">
    <property type="entry name" value="HisK_dim/P_dom"/>
</dbReference>
<gene>
    <name evidence="12" type="ORF">IX39_08655</name>
</gene>
<evidence type="ECO:0000256" key="6">
    <source>
        <dbReference type="ARBA" id="ARBA00022679"/>
    </source>
</evidence>
<dbReference type="Proteomes" id="UP000028713">
    <property type="component" value="Unassembled WGS sequence"/>
</dbReference>
<dbReference type="InterPro" id="IPR016132">
    <property type="entry name" value="Phyto_chromo_attachment"/>
</dbReference>
<keyword evidence="9" id="KW-0675">Receptor</keyword>
<name>A0A085Z8C1_9FLAO</name>
<dbReference type="GO" id="GO:0006355">
    <property type="term" value="P:regulation of DNA-templated transcription"/>
    <property type="evidence" value="ECO:0007669"/>
    <property type="project" value="InterPro"/>
</dbReference>
<organism evidence="12 13">
    <name type="scientific">Chryseobacterium formosense</name>
    <dbReference type="NCBI Taxonomy" id="236814"/>
    <lineage>
        <taxon>Bacteria</taxon>
        <taxon>Pseudomonadati</taxon>
        <taxon>Bacteroidota</taxon>
        <taxon>Flavobacteriia</taxon>
        <taxon>Flavobacteriales</taxon>
        <taxon>Weeksellaceae</taxon>
        <taxon>Chryseobacterium group</taxon>
        <taxon>Chryseobacterium</taxon>
    </lineage>
</organism>
<evidence type="ECO:0000256" key="9">
    <source>
        <dbReference type="ARBA" id="ARBA00023170"/>
    </source>
</evidence>
<evidence type="ECO:0000313" key="12">
    <source>
        <dbReference type="EMBL" id="KFF00685.1"/>
    </source>
</evidence>
<dbReference type="InterPro" id="IPR003594">
    <property type="entry name" value="HATPase_dom"/>
</dbReference>
<evidence type="ECO:0000256" key="5">
    <source>
        <dbReference type="ARBA" id="ARBA00022606"/>
    </source>
</evidence>
<feature type="domain" description="Phytochrome chromophore attachment site" evidence="10">
    <location>
        <begin position="134"/>
        <end position="287"/>
    </location>
</feature>
<dbReference type="PROSITE" id="PS50109">
    <property type="entry name" value="HIS_KIN"/>
    <property type="match status" value="1"/>
</dbReference>
<accession>A0A085Z8C1</accession>
<dbReference type="PRINTS" id="PR01033">
    <property type="entry name" value="PHYTOCHROME"/>
</dbReference>
<dbReference type="SMART" id="SM00388">
    <property type="entry name" value="HisKA"/>
    <property type="match status" value="1"/>
</dbReference>
<dbReference type="InterPro" id="IPR035965">
    <property type="entry name" value="PAS-like_dom_sf"/>
</dbReference>
<comment type="caution">
    <text evidence="12">The sequence shown here is derived from an EMBL/GenBank/DDBJ whole genome shotgun (WGS) entry which is preliminary data.</text>
</comment>
<dbReference type="EC" id="2.7.13.3" evidence="3"/>
<dbReference type="RefSeq" id="WP_034675198.1">
    <property type="nucleotide sequence ID" value="NZ_FPAP01000001.1"/>
</dbReference>
<dbReference type="Pfam" id="PF01590">
    <property type="entry name" value="GAF"/>
    <property type="match status" value="1"/>
</dbReference>
<dbReference type="InterPro" id="IPR003018">
    <property type="entry name" value="GAF"/>
</dbReference>
<dbReference type="InterPro" id="IPR036890">
    <property type="entry name" value="HATPase_C_sf"/>
</dbReference>
<dbReference type="Pfam" id="PF00360">
    <property type="entry name" value="PHY"/>
    <property type="match status" value="1"/>
</dbReference>
<dbReference type="GO" id="GO:0000156">
    <property type="term" value="F:phosphorelay response regulator activity"/>
    <property type="evidence" value="ECO:0007669"/>
    <property type="project" value="TreeGrafter"/>
</dbReference>
<keyword evidence="8" id="KW-0157">Chromophore</keyword>
<reference evidence="12 13" key="1">
    <citation type="submission" date="2014-07" db="EMBL/GenBank/DDBJ databases">
        <title>Genome of Chryseobacterium formosense LMG 24722.</title>
        <authorList>
            <person name="Pipes S.E."/>
            <person name="Stropko S.J."/>
            <person name="Newman J.D."/>
        </authorList>
    </citation>
    <scope>NUCLEOTIDE SEQUENCE [LARGE SCALE GENOMIC DNA]</scope>
    <source>
        <strain evidence="12 13">LMG 24722</strain>
    </source>
</reference>
<dbReference type="SUPFAM" id="SSF47384">
    <property type="entry name" value="Homodimeric domain of signal transducing histidine kinase"/>
    <property type="match status" value="1"/>
</dbReference>
<dbReference type="InterPro" id="IPR005467">
    <property type="entry name" value="His_kinase_dom"/>
</dbReference>
<dbReference type="SUPFAM" id="SSF55781">
    <property type="entry name" value="GAF domain-like"/>
    <property type="match status" value="2"/>
</dbReference>
<comment type="similarity">
    <text evidence="2">In the N-terminal section; belongs to the phytochrome family.</text>
</comment>
<dbReference type="InterPro" id="IPR001294">
    <property type="entry name" value="Phytochrome"/>
</dbReference>
<dbReference type="InterPro" id="IPR029016">
    <property type="entry name" value="GAF-like_dom_sf"/>
</dbReference>
<dbReference type="GO" id="GO:0009881">
    <property type="term" value="F:photoreceptor activity"/>
    <property type="evidence" value="ECO:0007669"/>
    <property type="project" value="UniProtKB-KW"/>
</dbReference>
<dbReference type="CDD" id="cd00082">
    <property type="entry name" value="HisKA"/>
    <property type="match status" value="1"/>
</dbReference>
<dbReference type="InterPro" id="IPR036097">
    <property type="entry name" value="HisK_dim/P_sf"/>
</dbReference>
<dbReference type="GO" id="GO:0030295">
    <property type="term" value="F:protein kinase activator activity"/>
    <property type="evidence" value="ECO:0007669"/>
    <property type="project" value="TreeGrafter"/>
</dbReference>
<protein>
    <recommendedName>
        <fullName evidence="3">histidine kinase</fullName>
        <ecNumber evidence="3">2.7.13.3</ecNumber>
    </recommendedName>
</protein>
<evidence type="ECO:0000256" key="2">
    <source>
        <dbReference type="ARBA" id="ARBA00006402"/>
    </source>
</evidence>
<feature type="domain" description="Histidine kinase" evidence="11">
    <location>
        <begin position="523"/>
        <end position="734"/>
    </location>
</feature>
<dbReference type="Gene3D" id="3.30.450.270">
    <property type="match status" value="1"/>
</dbReference>
<dbReference type="Pfam" id="PF08446">
    <property type="entry name" value="PAS_2"/>
    <property type="match status" value="1"/>
</dbReference>
<evidence type="ECO:0000256" key="3">
    <source>
        <dbReference type="ARBA" id="ARBA00012438"/>
    </source>
</evidence>
<dbReference type="Gene3D" id="1.10.287.130">
    <property type="match status" value="1"/>
</dbReference>
<dbReference type="Gene3D" id="3.30.450.20">
    <property type="entry name" value="PAS domain"/>
    <property type="match status" value="1"/>
</dbReference>
<dbReference type="SMART" id="SM00387">
    <property type="entry name" value="HATPase_c"/>
    <property type="match status" value="1"/>
</dbReference>
<comment type="catalytic activity">
    <reaction evidence="1">
        <text>ATP + protein L-histidine = ADP + protein N-phospho-L-histidine.</text>
        <dbReference type="EC" id="2.7.13.3"/>
    </reaction>
</comment>
<keyword evidence="13" id="KW-1185">Reference proteome</keyword>
<keyword evidence="5" id="KW-0716">Sensory transduction</keyword>
<dbReference type="eggNOG" id="COG4251">
    <property type="taxonomic scope" value="Bacteria"/>
</dbReference>
<proteinExistence type="inferred from homology"/>
<dbReference type="SUPFAM" id="SSF55785">
    <property type="entry name" value="PYP-like sensor domain (PAS domain)"/>
    <property type="match status" value="1"/>
</dbReference>
<keyword evidence="7" id="KW-0418">Kinase</keyword>
<keyword evidence="6" id="KW-0808">Transferase</keyword>
<dbReference type="Pfam" id="PF02518">
    <property type="entry name" value="HATPase_c"/>
    <property type="match status" value="1"/>
</dbReference>
<evidence type="ECO:0000259" key="11">
    <source>
        <dbReference type="PROSITE" id="PS50109"/>
    </source>
</evidence>
<dbReference type="AlphaFoldDB" id="A0A085Z8C1"/>
<dbReference type="PANTHER" id="PTHR42878">
    <property type="entry name" value="TWO-COMPONENT HISTIDINE KINASE"/>
    <property type="match status" value="1"/>
</dbReference>
<dbReference type="InterPro" id="IPR043150">
    <property type="entry name" value="Phytochrome_PHY_sf"/>
</dbReference>
<dbReference type="SUPFAM" id="SSF55874">
    <property type="entry name" value="ATPase domain of HSP90 chaperone/DNA topoisomerase II/histidine kinase"/>
    <property type="match status" value="1"/>
</dbReference>
<dbReference type="InterPro" id="IPR013654">
    <property type="entry name" value="PAS_2"/>
</dbReference>
<dbReference type="GO" id="GO:0000155">
    <property type="term" value="F:phosphorelay sensor kinase activity"/>
    <property type="evidence" value="ECO:0007669"/>
    <property type="project" value="InterPro"/>
</dbReference>
<dbReference type="CDD" id="cd00075">
    <property type="entry name" value="HATPase"/>
    <property type="match status" value="1"/>
</dbReference>
<dbReference type="Gene3D" id="3.30.450.40">
    <property type="match status" value="1"/>
</dbReference>
<evidence type="ECO:0000256" key="7">
    <source>
        <dbReference type="ARBA" id="ARBA00022777"/>
    </source>
</evidence>
<evidence type="ECO:0000259" key="10">
    <source>
        <dbReference type="PROSITE" id="PS50046"/>
    </source>
</evidence>